<dbReference type="EMBL" id="AP027729">
    <property type="protein sequence ID" value="BDZ42809.1"/>
    <property type="molecule type" value="Genomic_DNA"/>
</dbReference>
<protein>
    <recommendedName>
        <fullName evidence="1">Glycosyltransferase 2-like domain-containing protein</fullName>
    </recommendedName>
</protein>
<name>A0ABN6XD71_9CELL</name>
<evidence type="ECO:0000313" key="3">
    <source>
        <dbReference type="Proteomes" id="UP001321475"/>
    </source>
</evidence>
<feature type="domain" description="Glycosyltransferase 2-like" evidence="1">
    <location>
        <begin position="3"/>
        <end position="122"/>
    </location>
</feature>
<evidence type="ECO:0000259" key="1">
    <source>
        <dbReference type="Pfam" id="PF00535"/>
    </source>
</evidence>
<gene>
    <name evidence="2" type="ORF">GCM10025865_21080</name>
</gene>
<evidence type="ECO:0000313" key="2">
    <source>
        <dbReference type="EMBL" id="BDZ42809.1"/>
    </source>
</evidence>
<dbReference type="Pfam" id="PF00535">
    <property type="entry name" value="Glycos_transf_2"/>
    <property type="match status" value="1"/>
</dbReference>
<dbReference type="InterPro" id="IPR029044">
    <property type="entry name" value="Nucleotide-diphossugar_trans"/>
</dbReference>
<reference evidence="3" key="1">
    <citation type="journal article" date="2019" name="Int. J. Syst. Evol. Microbiol.">
        <title>The Global Catalogue of Microorganisms (GCM) 10K type strain sequencing project: providing services to taxonomists for standard genome sequencing and annotation.</title>
        <authorList>
            <consortium name="The Broad Institute Genomics Platform"/>
            <consortium name="The Broad Institute Genome Sequencing Center for Infectious Disease"/>
            <person name="Wu L."/>
            <person name="Ma J."/>
        </authorList>
    </citation>
    <scope>NUCLEOTIDE SEQUENCE [LARGE SCALE GENOMIC DNA]</scope>
    <source>
        <strain evidence="3">NBRC 108565</strain>
    </source>
</reference>
<dbReference type="RefSeq" id="WP_286217219.1">
    <property type="nucleotide sequence ID" value="NZ_AP027729.1"/>
</dbReference>
<dbReference type="Proteomes" id="UP001321475">
    <property type="component" value="Chromosome"/>
</dbReference>
<keyword evidence="3" id="KW-1185">Reference proteome</keyword>
<dbReference type="SUPFAM" id="SSF53448">
    <property type="entry name" value="Nucleotide-diphospho-sugar transferases"/>
    <property type="match status" value="1"/>
</dbReference>
<proteinExistence type="predicted"/>
<dbReference type="InterPro" id="IPR001173">
    <property type="entry name" value="Glyco_trans_2-like"/>
</dbReference>
<sequence>MIVLVPAYEPDHRLVDLVADLRAAAPELPVVVVDDGSGPAYADWFERAGSAGATVLVDGADDGSRNHGKGHALRLGVRHVLDAHPGHGVVCADSDGQHTVPDILAVAARAEREDRTVAAGQAPTMVLGGVASRGASPSAAGWATP</sequence>
<accession>A0ABN6XD71</accession>
<dbReference type="Gene3D" id="3.90.550.10">
    <property type="entry name" value="Spore Coat Polysaccharide Biosynthesis Protein SpsA, Chain A"/>
    <property type="match status" value="1"/>
</dbReference>
<organism evidence="2 3">
    <name type="scientific">Paraoerskovia sediminicola</name>
    <dbReference type="NCBI Taxonomy" id="1138587"/>
    <lineage>
        <taxon>Bacteria</taxon>
        <taxon>Bacillati</taxon>
        <taxon>Actinomycetota</taxon>
        <taxon>Actinomycetes</taxon>
        <taxon>Micrococcales</taxon>
        <taxon>Cellulomonadaceae</taxon>
        <taxon>Paraoerskovia</taxon>
    </lineage>
</organism>